<accession>A0A8J6HC64</accession>
<proteinExistence type="predicted"/>
<reference evidence="2" key="2">
    <citation type="submission" date="2021-08" db="EMBL/GenBank/DDBJ databases">
        <authorList>
            <person name="Eriksson T."/>
        </authorList>
    </citation>
    <scope>NUCLEOTIDE SEQUENCE</scope>
    <source>
        <strain evidence="2">Stoneville</strain>
        <tissue evidence="2">Whole head</tissue>
    </source>
</reference>
<dbReference type="AlphaFoldDB" id="A0A8J6HC64"/>
<dbReference type="CDD" id="cd09077">
    <property type="entry name" value="R1-I-EN"/>
    <property type="match status" value="1"/>
</dbReference>
<dbReference type="EMBL" id="JABDTM020026656">
    <property type="protein sequence ID" value="KAH0811666.1"/>
    <property type="molecule type" value="Genomic_DNA"/>
</dbReference>
<organism evidence="2 3">
    <name type="scientific">Tenebrio molitor</name>
    <name type="common">Yellow mealworm beetle</name>
    <dbReference type="NCBI Taxonomy" id="7067"/>
    <lineage>
        <taxon>Eukaryota</taxon>
        <taxon>Metazoa</taxon>
        <taxon>Ecdysozoa</taxon>
        <taxon>Arthropoda</taxon>
        <taxon>Hexapoda</taxon>
        <taxon>Insecta</taxon>
        <taxon>Pterygota</taxon>
        <taxon>Neoptera</taxon>
        <taxon>Endopterygota</taxon>
        <taxon>Coleoptera</taxon>
        <taxon>Polyphaga</taxon>
        <taxon>Cucujiformia</taxon>
        <taxon>Tenebrionidae</taxon>
        <taxon>Tenebrio</taxon>
    </lineage>
</organism>
<name>A0A8J6HC64_TENMO</name>
<keyword evidence="3" id="KW-1185">Reference proteome</keyword>
<dbReference type="InterPro" id="IPR005135">
    <property type="entry name" value="Endo/exonuclease/phosphatase"/>
</dbReference>
<dbReference type="SUPFAM" id="SSF56219">
    <property type="entry name" value="DNase I-like"/>
    <property type="match status" value="1"/>
</dbReference>
<reference evidence="2" key="1">
    <citation type="journal article" date="2020" name="J Insects Food Feed">
        <title>The yellow mealworm (Tenebrio molitor) genome: a resource for the emerging insects as food and feed industry.</title>
        <authorList>
            <person name="Eriksson T."/>
            <person name="Andere A."/>
            <person name="Kelstrup H."/>
            <person name="Emery V."/>
            <person name="Picard C."/>
        </authorList>
    </citation>
    <scope>NUCLEOTIDE SEQUENCE</scope>
    <source>
        <strain evidence="2">Stoneville</strain>
        <tissue evidence="2">Whole head</tissue>
    </source>
</reference>
<evidence type="ECO:0000313" key="2">
    <source>
        <dbReference type="EMBL" id="KAH0811666.1"/>
    </source>
</evidence>
<evidence type="ECO:0000313" key="3">
    <source>
        <dbReference type="Proteomes" id="UP000719412"/>
    </source>
</evidence>
<feature type="domain" description="Endonuclease/exonuclease/phosphatase" evidence="1">
    <location>
        <begin position="149"/>
        <end position="250"/>
    </location>
</feature>
<evidence type="ECO:0000259" key="1">
    <source>
        <dbReference type="Pfam" id="PF14529"/>
    </source>
</evidence>
<dbReference type="GO" id="GO:0003824">
    <property type="term" value="F:catalytic activity"/>
    <property type="evidence" value="ECO:0007669"/>
    <property type="project" value="InterPro"/>
</dbReference>
<dbReference type="Pfam" id="PF14529">
    <property type="entry name" value="Exo_endo_phos_2"/>
    <property type="match status" value="1"/>
</dbReference>
<dbReference type="Gene3D" id="3.60.10.10">
    <property type="entry name" value="Endonuclease/exonuclease/phosphatase"/>
    <property type="match status" value="1"/>
</dbReference>
<comment type="caution">
    <text evidence="2">The sequence shown here is derived from an EMBL/GenBank/DDBJ whole genome shotgun (WGS) entry which is preliminary data.</text>
</comment>
<sequence>MQRRWVARDVGTAVIQKKRAAGWTGETYVACAAKKGIPTEVGYAEPLGNEKARGSKQVKTERKKNTVTLTMLQVNLNRSRAAHELLKQTATEMNFDILLVAEPNVKLTEKEHWQTSRAQDAAIKVINKNVKVTNAGGGNGFAWIEFGKILHSIQINLRGQTSRRFIVAGDLNTKSGMWGSPTDDRRGEILVEWLAGQDLHVLNTGGAPTFVRGASNSYIDVTFCSENLTSKIKEWTVLDVENLSDHQYICFKIAMGGLTASIKKDLITVKGWKVTKEGMEVVLSNNLSKESRFGMPDQNTSGTCEEILRSVCDRSLQRKRNFGERKKAVYWWSEEIASLRKKRELVRGNGKNITVEERKVLQMRYVAQKSTLRKAITAAKDKAWKDLCAEVDKDVWCDGYKIVLKKFKTFPKIQLSKEKKLQRPKSSPTGERRLWQIRPLEEKDITSFTSKELEEAASKLKLGKAPGPDAFPPEVIKALIENLPQYCLQLMNRLLNAVVFSILLYGAPIWEHAMKVERFRNYLERIVRQNAARVSSAYRTASTEALEVIAGFPPIDLLVAERTRVYEEGRESRPDSRKCYYGGQ</sequence>
<protein>
    <recommendedName>
        <fullName evidence="1">Endonuclease/exonuclease/phosphatase domain-containing protein</fullName>
    </recommendedName>
</protein>
<gene>
    <name evidence="2" type="ORF">GEV33_011125</name>
</gene>
<dbReference type="PANTHER" id="PTHR33273">
    <property type="entry name" value="DOMAIN-CONTAINING PROTEIN, PUTATIVE-RELATED"/>
    <property type="match status" value="1"/>
</dbReference>
<dbReference type="InterPro" id="IPR036691">
    <property type="entry name" value="Endo/exonu/phosph_ase_sf"/>
</dbReference>
<dbReference type="PANTHER" id="PTHR33273:SF4">
    <property type="entry name" value="ENDONUCLEASE_EXONUCLEASE_PHOSPHATASE DOMAIN-CONTAINING PROTEIN"/>
    <property type="match status" value="1"/>
</dbReference>
<dbReference type="Proteomes" id="UP000719412">
    <property type="component" value="Unassembled WGS sequence"/>
</dbReference>